<accession>A0ABX0UCI4</accession>
<dbReference type="EMBL" id="JAASQL010000008">
    <property type="protein sequence ID" value="NIJ46545.1"/>
    <property type="molecule type" value="Genomic_DNA"/>
</dbReference>
<evidence type="ECO:0000313" key="1">
    <source>
        <dbReference type="EMBL" id="NIJ46545.1"/>
    </source>
</evidence>
<keyword evidence="2" id="KW-1185">Reference proteome</keyword>
<evidence type="ECO:0000313" key="2">
    <source>
        <dbReference type="Proteomes" id="UP000745859"/>
    </source>
</evidence>
<comment type="caution">
    <text evidence="1">The sequence shown here is derived from an EMBL/GenBank/DDBJ whole genome shotgun (WGS) entry which is preliminary data.</text>
</comment>
<organism evidence="1 2">
    <name type="scientific">Wenyingzhuangia heitensis</name>
    <dbReference type="NCBI Taxonomy" id="1487859"/>
    <lineage>
        <taxon>Bacteria</taxon>
        <taxon>Pseudomonadati</taxon>
        <taxon>Bacteroidota</taxon>
        <taxon>Flavobacteriia</taxon>
        <taxon>Flavobacteriales</taxon>
        <taxon>Flavobacteriaceae</taxon>
        <taxon>Wenyingzhuangia</taxon>
    </lineage>
</organism>
<proteinExistence type="predicted"/>
<gene>
    <name evidence="1" type="ORF">FHR24_003034</name>
</gene>
<sequence length="30" mass="3520">MKGGKKALWYDYTLPEVLLDKATNYIFNNL</sequence>
<protein>
    <submittedName>
        <fullName evidence="1">Uncharacterized protein</fullName>
    </submittedName>
</protein>
<dbReference type="Proteomes" id="UP000745859">
    <property type="component" value="Unassembled WGS sequence"/>
</dbReference>
<name>A0ABX0UCI4_9FLAO</name>
<reference evidence="1 2" key="1">
    <citation type="submission" date="2020-03" db="EMBL/GenBank/DDBJ databases">
        <title>Genomic Encyclopedia of Type Strains, Phase IV (KMG-IV): sequencing the most valuable type-strain genomes for metagenomic binning, comparative biology and taxonomic classification.</title>
        <authorList>
            <person name="Goeker M."/>
        </authorList>
    </citation>
    <scope>NUCLEOTIDE SEQUENCE [LARGE SCALE GENOMIC DNA]</scope>
    <source>
        <strain evidence="1 2">DSM 101599</strain>
    </source>
</reference>